<dbReference type="HOGENOM" id="CLU_032742_0_0_1"/>
<feature type="transmembrane region" description="Helical" evidence="1">
    <location>
        <begin position="39"/>
        <end position="63"/>
    </location>
</feature>
<organism evidence="2">
    <name type="scientific">Fusarium oxysporum f. sp. vasinfectum 25433</name>
    <dbReference type="NCBI Taxonomy" id="1089449"/>
    <lineage>
        <taxon>Eukaryota</taxon>
        <taxon>Fungi</taxon>
        <taxon>Dikarya</taxon>
        <taxon>Ascomycota</taxon>
        <taxon>Pezizomycotina</taxon>
        <taxon>Sordariomycetes</taxon>
        <taxon>Hypocreomycetidae</taxon>
        <taxon>Hypocreales</taxon>
        <taxon>Nectriaceae</taxon>
        <taxon>Fusarium</taxon>
        <taxon>Fusarium oxysporum species complex</taxon>
    </lineage>
</organism>
<reference evidence="2" key="2">
    <citation type="submission" date="2014-03" db="EMBL/GenBank/DDBJ databases">
        <title>The Genome Annotation of Fusarium oxysporum Cotton.</title>
        <authorList>
            <consortium name="The Broad Institute Genomics Platform"/>
            <person name="Ma L.-J."/>
            <person name="Corby-Kistler H."/>
            <person name="Broz K."/>
            <person name="Gale L.R."/>
            <person name="Jonkers W."/>
            <person name="O'Donnell K."/>
            <person name="Ploetz R."/>
            <person name="Steinberg C."/>
            <person name="Schwartz D.C."/>
            <person name="VanEtten H."/>
            <person name="Zhou S."/>
            <person name="Young S.K."/>
            <person name="Zeng Q."/>
            <person name="Gargeya S."/>
            <person name="Fitzgerald M."/>
            <person name="Abouelleil A."/>
            <person name="Alvarado L."/>
            <person name="Chapman S.B."/>
            <person name="Gainer-Dewar J."/>
            <person name="Goldberg J."/>
            <person name="Griggs A."/>
            <person name="Gujja S."/>
            <person name="Hansen M."/>
            <person name="Howarth C."/>
            <person name="Imamovic A."/>
            <person name="Ireland A."/>
            <person name="Larimer J."/>
            <person name="McCowan C."/>
            <person name="Murphy C."/>
            <person name="Pearson M."/>
            <person name="Poon T.W."/>
            <person name="Priest M."/>
            <person name="Roberts A."/>
            <person name="Saif S."/>
            <person name="Shea T."/>
            <person name="Sykes S."/>
            <person name="Wortman J."/>
            <person name="Nusbaum C."/>
            <person name="Birren B."/>
        </authorList>
    </citation>
    <scope>NUCLEOTIDE SEQUENCE</scope>
    <source>
        <strain evidence="2">25433</strain>
    </source>
</reference>
<evidence type="ECO:0000313" key="2">
    <source>
        <dbReference type="EMBL" id="EXM12857.1"/>
    </source>
</evidence>
<dbReference type="AlphaFoldDB" id="X0KVR4"/>
<feature type="transmembrane region" description="Helical" evidence="1">
    <location>
        <begin position="106"/>
        <end position="126"/>
    </location>
</feature>
<dbReference type="EMBL" id="KK035363">
    <property type="protein sequence ID" value="EXM12857.1"/>
    <property type="molecule type" value="Genomic_DNA"/>
</dbReference>
<reference evidence="2" key="1">
    <citation type="submission" date="2011-11" db="EMBL/GenBank/DDBJ databases">
        <title>The Genome Sequence of Fusarium oxysporum Cotton.</title>
        <authorList>
            <consortium name="The Broad Institute Genome Sequencing Platform"/>
            <person name="Ma L.-J."/>
            <person name="Gale L.R."/>
            <person name="Schwartz D.C."/>
            <person name="Zhou S."/>
            <person name="Corby-Kistler H."/>
            <person name="Young S.K."/>
            <person name="Zeng Q."/>
            <person name="Gargeya S."/>
            <person name="Fitzgerald M."/>
            <person name="Haas B."/>
            <person name="Abouelleil A."/>
            <person name="Alvarado L."/>
            <person name="Arachchi H.M."/>
            <person name="Berlin A."/>
            <person name="Brown A."/>
            <person name="Chapman S.B."/>
            <person name="Chen Z."/>
            <person name="Dunbar C."/>
            <person name="Freedman E."/>
            <person name="Gearin G."/>
            <person name="Goldberg J."/>
            <person name="Griggs A."/>
            <person name="Gujja S."/>
            <person name="Heiman D."/>
            <person name="Howarth C."/>
            <person name="Larson L."/>
            <person name="Lui A."/>
            <person name="MacDonald P.J.P."/>
            <person name="Montmayeur A."/>
            <person name="Murphy C."/>
            <person name="Neiman D."/>
            <person name="Pearson M."/>
            <person name="Priest M."/>
            <person name="Roberts A."/>
            <person name="Saif S."/>
            <person name="Shea T."/>
            <person name="Shenoy N."/>
            <person name="Sisk P."/>
            <person name="Stolte C."/>
            <person name="Sykes S."/>
            <person name="Wortman J."/>
            <person name="Nusbaum C."/>
            <person name="Birren B."/>
        </authorList>
    </citation>
    <scope>NUCLEOTIDE SEQUENCE [LARGE SCALE GENOMIC DNA]</scope>
    <source>
        <strain evidence="2">25433</strain>
    </source>
</reference>
<keyword evidence="1" id="KW-0472">Membrane</keyword>
<keyword evidence="1" id="KW-1133">Transmembrane helix</keyword>
<gene>
    <name evidence="2" type="ORF">FOTG_18668</name>
</gene>
<feature type="transmembrane region" description="Helical" evidence="1">
    <location>
        <begin position="483"/>
        <end position="502"/>
    </location>
</feature>
<accession>X0KVR4</accession>
<evidence type="ECO:0000256" key="1">
    <source>
        <dbReference type="SAM" id="Phobius"/>
    </source>
</evidence>
<dbReference type="OrthoDB" id="5400196at2759"/>
<keyword evidence="1" id="KW-0812">Transmembrane</keyword>
<name>X0KVR4_FUSOX</name>
<protein>
    <submittedName>
        <fullName evidence="2">Uncharacterized protein</fullName>
    </submittedName>
</protein>
<sequence length="551" mass="58201">MGVRVVIETVAIAGAIIAVSAISPRLVVGAYTTFQHTAYITATTIIASILTASISSAMEGLWVQRVDCKFARHLSDDRLPELNGKWRTALGIANLTERARNIPVPFSYLVTSLVTTAIVASFAPSLGTQTIPSTVQIPDGQPSWCASVGSNPFYSWKLPNGSSFGIAATWQGCPHRYALSLMGLINTADANVTAYADEGVAVHPSAMGASVALYSSAFRGLGEELHQLLLQYGNGLVSTSFCVPVMIRNPISCRIGGIAQTDLRSISVTSDNGLCNSTLGVAVRNGASQIGVFCPRDEVGQGTIAIGATGTYTTTLLWAVDPASIGTQGSSTLAVTCDVDTRNVYEHRAVSLVLQSRDTVSAQQGAYARRLSAVGFCDASVNGTKNAIGEALLAISATANWQDLSQNQFWDGLMNSLWYATSTATDITRSGPWAFNDSRNALEDVLGVTAALVASRINSTTITLDGNAVVVTTQMGSGKASNFAFAAIPLLSACLLIFLIGMTRHVGEVRYRTSSLLELIQVGNQRQNLLRHNSVMYQGSPGTVVMNSQIG</sequence>
<proteinExistence type="predicted"/>
<dbReference type="Proteomes" id="UP000030701">
    <property type="component" value="Unassembled WGS sequence"/>
</dbReference>